<feature type="compositionally biased region" description="Basic and acidic residues" evidence="1">
    <location>
        <begin position="126"/>
        <end position="136"/>
    </location>
</feature>
<gene>
    <name evidence="3" type="ORF">J2R62_19400</name>
</gene>
<feature type="domain" description="P-type ATPase A" evidence="2">
    <location>
        <begin position="69"/>
        <end position="129"/>
    </location>
</feature>
<dbReference type="PANTHER" id="PTHR42861">
    <property type="entry name" value="CALCIUM-TRANSPORTING ATPASE"/>
    <property type="match status" value="1"/>
</dbReference>
<dbReference type="Proteomes" id="UP000664658">
    <property type="component" value="Unassembled WGS sequence"/>
</dbReference>
<comment type="caution">
    <text evidence="3">The sequence shown here is derived from an EMBL/GenBank/DDBJ whole genome shotgun (WGS) entry which is preliminary data.</text>
</comment>
<dbReference type="InterPro" id="IPR059000">
    <property type="entry name" value="ATPase_P-type_domA"/>
</dbReference>
<dbReference type="Pfam" id="PF00122">
    <property type="entry name" value="E1-E2_ATPase"/>
    <property type="match status" value="1"/>
</dbReference>
<feature type="non-terminal residue" evidence="3">
    <location>
        <position position="144"/>
    </location>
</feature>
<dbReference type="InterPro" id="IPR023298">
    <property type="entry name" value="ATPase_P-typ_TM_dom_sf"/>
</dbReference>
<dbReference type="Gene3D" id="1.20.1110.10">
    <property type="entry name" value="Calcium-transporting ATPase, transmembrane domain"/>
    <property type="match status" value="1"/>
</dbReference>
<protein>
    <submittedName>
        <fullName evidence="3">Magnesium-translocating P-type ATPase</fullName>
    </submittedName>
</protein>
<evidence type="ECO:0000313" key="3">
    <source>
        <dbReference type="EMBL" id="MBO1110267.1"/>
    </source>
</evidence>
<dbReference type="SUPFAM" id="SSF81653">
    <property type="entry name" value="Calcium ATPase, transduction domain A"/>
    <property type="match status" value="1"/>
</dbReference>
<dbReference type="EMBL" id="JAFNAA010000508">
    <property type="protein sequence ID" value="MBO1110267.1"/>
    <property type="molecule type" value="Genomic_DNA"/>
</dbReference>
<dbReference type="InterPro" id="IPR008250">
    <property type="entry name" value="ATPase_P-typ_transduc_dom_A_sf"/>
</dbReference>
<evidence type="ECO:0000256" key="1">
    <source>
        <dbReference type="SAM" id="MobiDB-lite"/>
    </source>
</evidence>
<dbReference type="SUPFAM" id="SSF81665">
    <property type="entry name" value="Calcium ATPase, transmembrane domain M"/>
    <property type="match status" value="1"/>
</dbReference>
<organism evidence="3 4">
    <name type="scientific">Plesiomonas shigelloides</name>
    <name type="common">Aeromonas shigelloides</name>
    <dbReference type="NCBI Taxonomy" id="703"/>
    <lineage>
        <taxon>Bacteria</taxon>
        <taxon>Pseudomonadati</taxon>
        <taxon>Pseudomonadota</taxon>
        <taxon>Gammaproteobacteria</taxon>
        <taxon>Enterobacterales</taxon>
        <taxon>Enterobacteriaceae</taxon>
        <taxon>Plesiomonas</taxon>
    </lineage>
</organism>
<sequence length="144" mass="15669">VSSNQCAWLLTVLAVISNATADLQPAIVIGLMVLISTFMHFIREARSNRAADELKAMVSNRANVRRSHVRTGATRQFELPISELVPGDILKLSAGDMIPADVRLLSAKALFVSQAALTGESPPVAKHADRRDRAESHPLQQPHQ</sequence>
<proteinExistence type="predicted"/>
<accession>A0A8I1W9D4</accession>
<feature type="region of interest" description="Disordered" evidence="1">
    <location>
        <begin position="120"/>
        <end position="144"/>
    </location>
</feature>
<dbReference type="AlphaFoldDB" id="A0A8I1W9D4"/>
<dbReference type="Gene3D" id="2.70.150.10">
    <property type="entry name" value="Calcium-transporting ATPase, cytoplasmic transduction domain A"/>
    <property type="match status" value="1"/>
</dbReference>
<evidence type="ECO:0000313" key="4">
    <source>
        <dbReference type="Proteomes" id="UP000664658"/>
    </source>
</evidence>
<dbReference type="GO" id="GO:0022857">
    <property type="term" value="F:transmembrane transporter activity"/>
    <property type="evidence" value="ECO:0007669"/>
    <property type="project" value="UniProtKB-ARBA"/>
</dbReference>
<reference evidence="3" key="1">
    <citation type="submission" date="2021-03" db="EMBL/GenBank/DDBJ databases">
        <title>Plesiomonas shigelloides zfcc0051, isolated from zebrafish feces.</title>
        <authorList>
            <person name="Vanderhoek Z."/>
            <person name="Gaulke C."/>
        </authorList>
    </citation>
    <scope>NUCLEOTIDE SEQUENCE</scope>
    <source>
        <strain evidence="3">Zfcc0051</strain>
    </source>
</reference>
<name>A0A8I1W9D4_PLESH</name>
<evidence type="ECO:0000259" key="2">
    <source>
        <dbReference type="Pfam" id="PF00122"/>
    </source>
</evidence>
<feature type="non-terminal residue" evidence="3">
    <location>
        <position position="1"/>
    </location>
</feature>